<comment type="subunit">
    <text evidence="2">Homodimer.</text>
</comment>
<dbReference type="NCBIfam" id="NF002781">
    <property type="entry name" value="PRK02899.1"/>
    <property type="match status" value="1"/>
</dbReference>
<evidence type="ECO:0000313" key="3">
    <source>
        <dbReference type="EMBL" id="GAA0481286.1"/>
    </source>
</evidence>
<dbReference type="PANTHER" id="PTHR39161">
    <property type="entry name" value="ADAPTER PROTEIN MECA"/>
    <property type="match status" value="1"/>
</dbReference>
<gene>
    <name evidence="3" type="ORF">GCM10008986_02430</name>
</gene>
<dbReference type="Proteomes" id="UP001500880">
    <property type="component" value="Unassembled WGS sequence"/>
</dbReference>
<comment type="caution">
    <text evidence="3">The sequence shown here is derived from an EMBL/GenBank/DDBJ whole genome shotgun (WGS) entry which is preliminary data.</text>
</comment>
<dbReference type="InterPro" id="IPR038471">
    <property type="entry name" value="MecA_C_sf"/>
</dbReference>
<evidence type="ECO:0000256" key="1">
    <source>
        <dbReference type="ARBA" id="ARBA00005397"/>
    </source>
</evidence>
<dbReference type="EMBL" id="BAAADO010000001">
    <property type="protein sequence ID" value="GAA0481286.1"/>
    <property type="molecule type" value="Genomic_DNA"/>
</dbReference>
<sequence length="190" mass="22668">MRIERLDSNRFKIFLTFDDLMERGFTKDELWYDFPKTHQMFQDMLFEASDEIGMEIDGNLLVNVHMLHAQGMLIVVTQDMEYIDEEYIEMKVTLDQNKEFMYCFTDFESVIQVSSHLTHLGIQKASVFYWNHHYYMKLFDEDLQYLNKENVIAVMSEFSSPSTVTSARLREYGRLVVENDAVQVIQNYFL</sequence>
<name>A0ABN1APT1_9BACI</name>
<organism evidence="3 4">
    <name type="scientific">Salinibacillus aidingensis</name>
    <dbReference type="NCBI Taxonomy" id="237684"/>
    <lineage>
        <taxon>Bacteria</taxon>
        <taxon>Bacillati</taxon>
        <taxon>Bacillota</taxon>
        <taxon>Bacilli</taxon>
        <taxon>Bacillales</taxon>
        <taxon>Bacillaceae</taxon>
        <taxon>Salinibacillus</taxon>
    </lineage>
</organism>
<reference evidence="3 4" key="1">
    <citation type="journal article" date="2019" name="Int. J. Syst. Evol. Microbiol.">
        <title>The Global Catalogue of Microorganisms (GCM) 10K type strain sequencing project: providing services to taxonomists for standard genome sequencing and annotation.</title>
        <authorList>
            <consortium name="The Broad Institute Genomics Platform"/>
            <consortium name="The Broad Institute Genome Sequencing Center for Infectious Disease"/>
            <person name="Wu L."/>
            <person name="Ma J."/>
        </authorList>
    </citation>
    <scope>NUCLEOTIDE SEQUENCE [LARGE SCALE GENOMIC DNA]</scope>
    <source>
        <strain evidence="3 4">JCM 12389</strain>
    </source>
</reference>
<keyword evidence="4" id="KW-1185">Reference proteome</keyword>
<evidence type="ECO:0000313" key="4">
    <source>
        <dbReference type="Proteomes" id="UP001500880"/>
    </source>
</evidence>
<dbReference type="Gene3D" id="3.30.70.1950">
    <property type="match status" value="1"/>
</dbReference>
<comment type="similarity">
    <text evidence="1">Belongs to the MecA family.</text>
</comment>
<dbReference type="InterPro" id="IPR008681">
    <property type="entry name" value="Neg-reg_MecA"/>
</dbReference>
<proteinExistence type="inferred from homology"/>
<dbReference type="PIRSF" id="PIRSF029008">
    <property type="entry name" value="MecA"/>
    <property type="match status" value="1"/>
</dbReference>
<accession>A0ABN1APT1</accession>
<evidence type="ECO:0000256" key="2">
    <source>
        <dbReference type="ARBA" id="ARBA00011738"/>
    </source>
</evidence>
<dbReference type="Pfam" id="PF05389">
    <property type="entry name" value="MecA"/>
    <property type="match status" value="1"/>
</dbReference>
<protein>
    <submittedName>
        <fullName evidence="3">Genetic competence negative regulator</fullName>
    </submittedName>
</protein>
<dbReference type="RefSeq" id="WP_343836645.1">
    <property type="nucleotide sequence ID" value="NZ_BAAADO010000001.1"/>
</dbReference>
<dbReference type="PANTHER" id="PTHR39161:SF2">
    <property type="entry name" value="ADAPTER PROTEIN MECA 2"/>
    <property type="match status" value="1"/>
</dbReference>